<evidence type="ECO:0000313" key="3">
    <source>
        <dbReference type="Proteomes" id="UP000216885"/>
    </source>
</evidence>
<accession>A0A261TX68</accession>
<evidence type="ECO:0000259" key="1">
    <source>
        <dbReference type="Pfam" id="PF01272"/>
    </source>
</evidence>
<dbReference type="InterPro" id="IPR001437">
    <property type="entry name" value="Tscrpt_elong_fac_GreA/B_C"/>
</dbReference>
<gene>
    <name evidence="2" type="ORF">CAL20_17450</name>
</gene>
<dbReference type="SUPFAM" id="SSF54534">
    <property type="entry name" value="FKBP-like"/>
    <property type="match status" value="1"/>
</dbReference>
<dbReference type="Proteomes" id="UP000216885">
    <property type="component" value="Unassembled WGS sequence"/>
</dbReference>
<organism evidence="2 3">
    <name type="scientific">Bordetella genomosp. 4</name>
    <dbReference type="NCBI Taxonomy" id="463044"/>
    <lineage>
        <taxon>Bacteria</taxon>
        <taxon>Pseudomonadati</taxon>
        <taxon>Pseudomonadota</taxon>
        <taxon>Betaproteobacteria</taxon>
        <taxon>Burkholderiales</taxon>
        <taxon>Alcaligenaceae</taxon>
        <taxon>Bordetella</taxon>
    </lineage>
</organism>
<evidence type="ECO:0000313" key="2">
    <source>
        <dbReference type="EMBL" id="OZI54276.1"/>
    </source>
</evidence>
<dbReference type="AlphaFoldDB" id="A0A261TX68"/>
<dbReference type="Gene3D" id="3.10.50.30">
    <property type="entry name" value="Transcription elongation factor, GreA/GreB, C-terminal domain"/>
    <property type="match status" value="1"/>
</dbReference>
<dbReference type="EMBL" id="NEVQ01000017">
    <property type="protein sequence ID" value="OZI54276.1"/>
    <property type="molecule type" value="Genomic_DNA"/>
</dbReference>
<keyword evidence="3" id="KW-1185">Reference proteome</keyword>
<reference evidence="2 3" key="1">
    <citation type="submission" date="2017-05" db="EMBL/GenBank/DDBJ databases">
        <title>Complete and WGS of Bordetella genogroups.</title>
        <authorList>
            <person name="Spilker T."/>
            <person name="LiPuma J."/>
        </authorList>
    </citation>
    <scope>NUCLEOTIDE SEQUENCE [LARGE SCALE GENOMIC DNA]</scope>
    <source>
        <strain evidence="2 3">AU9919</strain>
    </source>
</reference>
<dbReference type="InterPro" id="IPR036953">
    <property type="entry name" value="GreA/GreB_C_sf"/>
</dbReference>
<dbReference type="GO" id="GO:0032784">
    <property type="term" value="P:regulation of DNA-templated transcription elongation"/>
    <property type="evidence" value="ECO:0007669"/>
    <property type="project" value="InterPro"/>
</dbReference>
<dbReference type="GO" id="GO:0003677">
    <property type="term" value="F:DNA binding"/>
    <property type="evidence" value="ECO:0007669"/>
    <property type="project" value="InterPro"/>
</dbReference>
<name>A0A261TX68_9BORD</name>
<proteinExistence type="predicted"/>
<sequence>MRYHSLHERGCSICLRYRCFCAHWTPVRRWRALVQQGLQHRRRLLSPAADQNSIFRSLLPGQARHFLFLSVCQESMMTAVSNTERIFSELDRVRVERLAARFPTPDGLTHTVLEGFDEGDFMMPSDIPDDVVTVNSRVRVRDQDGNVREITICYPGEADAAKGFLSVLSAVGGQLLGHRVGTTVSWTDPSGAASSLHIEALLFQPEASGELAL</sequence>
<protein>
    <recommendedName>
        <fullName evidence="1">Transcription elongation factor GreA/GreB C-terminal domain-containing protein</fullName>
    </recommendedName>
</protein>
<dbReference type="Pfam" id="PF01272">
    <property type="entry name" value="GreA_GreB"/>
    <property type="match status" value="1"/>
</dbReference>
<comment type="caution">
    <text evidence="2">The sequence shown here is derived from an EMBL/GenBank/DDBJ whole genome shotgun (WGS) entry which is preliminary data.</text>
</comment>
<feature type="domain" description="Transcription elongation factor GreA/GreB C-terminal" evidence="1">
    <location>
        <begin position="128"/>
        <end position="197"/>
    </location>
</feature>